<dbReference type="EMBL" id="AECU01000219">
    <property type="protein sequence ID" value="EFQ05476.1"/>
    <property type="molecule type" value="Genomic_DNA"/>
</dbReference>
<protein>
    <submittedName>
        <fullName evidence="2">Uncharacterized protein</fullName>
    </submittedName>
</protein>
<dbReference type="BioCyc" id="FCF748224-HMP:GTSS-2698-MONOMER"/>
<gene>
    <name evidence="2" type="ORF">HMPREF9436_03098</name>
</gene>
<accession>E2ZN20</accession>
<sequence length="154" mass="17303">MRLFSFRLIQLATLYRVARCGTTLARYRVDCQALYRAFCVLHKTLYRALCKLTLYRVGRKCYILYIKINRGNIMAVSARKRLNNDKYNAKCTQINLKPLTPEANAIKAAAKASGQSIQGYILQAVRERMAKEGQPLTLDDLPGADSVGGDSVKP</sequence>
<comment type="caution">
    <text evidence="2">The sequence shown here is derived from an EMBL/GenBank/DDBJ whole genome shotgun (WGS) entry which is preliminary data.</text>
</comment>
<evidence type="ECO:0000256" key="1">
    <source>
        <dbReference type="SAM" id="MobiDB-lite"/>
    </source>
</evidence>
<dbReference type="Proteomes" id="UP000006028">
    <property type="component" value="Unassembled WGS sequence"/>
</dbReference>
<dbReference type="HOGENOM" id="CLU_1701618_0_0_9"/>
<proteinExistence type="predicted"/>
<name>E2ZN20_9FIRM</name>
<reference evidence="2 3" key="1">
    <citation type="submission" date="2010-08" db="EMBL/GenBank/DDBJ databases">
        <authorList>
            <person name="Weinstock G."/>
            <person name="Sodergren E."/>
            <person name="Clifton S."/>
            <person name="Fulton L."/>
            <person name="Fulton B."/>
            <person name="Courtney L."/>
            <person name="Fronick C."/>
            <person name="Harrison M."/>
            <person name="Strong C."/>
            <person name="Farmer C."/>
            <person name="Delahaunty K."/>
            <person name="Markovic C."/>
            <person name="Hall O."/>
            <person name="Minx P."/>
            <person name="Tomlinson C."/>
            <person name="Mitreva M."/>
            <person name="Hou S."/>
            <person name="Chen J."/>
            <person name="Wollam A."/>
            <person name="Pepin K.H."/>
            <person name="Johnson M."/>
            <person name="Bhonagiri V."/>
            <person name="Zhang X."/>
            <person name="Suruliraj S."/>
            <person name="Warren W."/>
            <person name="Chinwalla A."/>
            <person name="Mardis E.R."/>
            <person name="Wilson R.K."/>
        </authorList>
    </citation>
    <scope>NUCLEOTIDE SEQUENCE [LARGE SCALE GENOMIC DNA]</scope>
    <source>
        <strain evidence="2 3">KLE1255</strain>
    </source>
</reference>
<organism evidence="2 3">
    <name type="scientific">Faecalibacterium cf. prausnitzii KLE1255</name>
    <dbReference type="NCBI Taxonomy" id="748224"/>
    <lineage>
        <taxon>Bacteria</taxon>
        <taxon>Bacillati</taxon>
        <taxon>Bacillota</taxon>
        <taxon>Clostridia</taxon>
        <taxon>Eubacteriales</taxon>
        <taxon>Oscillospiraceae</taxon>
        <taxon>Faecalibacterium</taxon>
    </lineage>
</organism>
<evidence type="ECO:0000313" key="2">
    <source>
        <dbReference type="EMBL" id="EFQ05476.1"/>
    </source>
</evidence>
<feature type="region of interest" description="Disordered" evidence="1">
    <location>
        <begin position="134"/>
        <end position="154"/>
    </location>
</feature>
<dbReference type="AlphaFoldDB" id="E2ZN20"/>
<evidence type="ECO:0000313" key="3">
    <source>
        <dbReference type="Proteomes" id="UP000006028"/>
    </source>
</evidence>